<dbReference type="Pfam" id="PF01650">
    <property type="entry name" value="Peptidase_C13"/>
    <property type="match status" value="1"/>
</dbReference>
<dbReference type="EMBL" id="CP136336">
    <property type="protein sequence ID" value="WOB07155.1"/>
    <property type="molecule type" value="Genomic_DNA"/>
</dbReference>
<dbReference type="Gene3D" id="3.40.50.1460">
    <property type="match status" value="1"/>
</dbReference>
<sequence>MNTLARWAGAAWRSAVFMRPVLSGLRIGPVGLVLLTVLLVAGGAALQRLFYWPGPVQFYWQAVGSGWVATLLLVLACWMAARGRPEGEEGAVLLALLWLQQMLISWPIWGAYLVLQRGLPRGAAELAAGVMQAVPWVLMGWMALAAAVLLARQAERVALRAGVVAVVAAAALASLYLPRGAYWYPDVTAAAAGEAEEQRLQLTQEVLEAQSASVVSTLQGLQPQRPGVADVYAITFAPYAGEEVFRRESRLVSELMQDRFDARGRTLSLINHAETARELPWATGLNLRRAILQVANLMDREEDVLFIHLTSHGARNGRLAAQFEPLEVDELTPDTLRAWLDEAGVRWRVLSISACYSGSWLPALADPSTLTMTAADATHTSYGCGRGSELTYFGRAMYAEQLRGTRSFEAAHAAAREVIARREKEAGKTDGYSNPQIQVGEAIRPKLAELTGRLDAAVR</sequence>
<feature type="transmembrane region" description="Helical" evidence="1">
    <location>
        <begin position="21"/>
        <end position="46"/>
    </location>
</feature>
<name>A0ABZ0CW02_9BURK</name>
<keyword evidence="1" id="KW-0812">Transmembrane</keyword>
<evidence type="ECO:0000313" key="2">
    <source>
        <dbReference type="EMBL" id="WOB07155.1"/>
    </source>
</evidence>
<feature type="transmembrane region" description="Helical" evidence="1">
    <location>
        <begin position="126"/>
        <end position="150"/>
    </location>
</feature>
<reference evidence="2 3" key="1">
    <citation type="submission" date="2023-10" db="EMBL/GenBank/DDBJ databases">
        <title>Bacteria for the degradation of biodegradable plastic PBAT(Polybutylene adipate terephthalate).</title>
        <authorList>
            <person name="Weon H.-Y."/>
            <person name="Yeon J."/>
        </authorList>
    </citation>
    <scope>NUCLEOTIDE SEQUENCE [LARGE SCALE GENOMIC DNA]</scope>
    <source>
        <strain evidence="2 3">SBD 7-3</strain>
    </source>
</reference>
<accession>A0ABZ0CW02</accession>
<keyword evidence="3" id="KW-1185">Reference proteome</keyword>
<keyword evidence="1" id="KW-0472">Membrane</keyword>
<gene>
    <name evidence="2" type="ORF">RXV79_19825</name>
</gene>
<keyword evidence="1" id="KW-1133">Transmembrane helix</keyword>
<proteinExistence type="predicted"/>
<evidence type="ECO:0000313" key="3">
    <source>
        <dbReference type="Proteomes" id="UP001303946"/>
    </source>
</evidence>
<feature type="transmembrane region" description="Helical" evidence="1">
    <location>
        <begin position="93"/>
        <end position="114"/>
    </location>
</feature>
<evidence type="ECO:0000256" key="1">
    <source>
        <dbReference type="SAM" id="Phobius"/>
    </source>
</evidence>
<protein>
    <submittedName>
        <fullName evidence="2">C13 family peptidase</fullName>
    </submittedName>
</protein>
<dbReference type="RefSeq" id="WP_316699828.1">
    <property type="nucleotide sequence ID" value="NZ_CP136336.1"/>
</dbReference>
<dbReference type="Proteomes" id="UP001303946">
    <property type="component" value="Chromosome"/>
</dbReference>
<feature type="transmembrane region" description="Helical" evidence="1">
    <location>
        <begin position="157"/>
        <end position="177"/>
    </location>
</feature>
<dbReference type="InterPro" id="IPR001096">
    <property type="entry name" value="Peptidase_C13"/>
</dbReference>
<feature type="transmembrane region" description="Helical" evidence="1">
    <location>
        <begin position="58"/>
        <end position="81"/>
    </location>
</feature>
<organism evidence="2 3">
    <name type="scientific">Piscinibacter gummiphilus</name>
    <dbReference type="NCBI Taxonomy" id="946333"/>
    <lineage>
        <taxon>Bacteria</taxon>
        <taxon>Pseudomonadati</taxon>
        <taxon>Pseudomonadota</taxon>
        <taxon>Betaproteobacteria</taxon>
        <taxon>Burkholderiales</taxon>
        <taxon>Sphaerotilaceae</taxon>
        <taxon>Piscinibacter</taxon>
    </lineage>
</organism>